<dbReference type="Gene3D" id="2.30.30.240">
    <property type="entry name" value="PRC-barrel domain"/>
    <property type="match status" value="1"/>
</dbReference>
<dbReference type="RefSeq" id="WP_089684874.1">
    <property type="nucleotide sequence ID" value="NZ_FNFO01000008.1"/>
</dbReference>
<dbReference type="InterPro" id="IPR011033">
    <property type="entry name" value="PRC_barrel-like_sf"/>
</dbReference>
<reference evidence="2 3" key="1">
    <citation type="submission" date="2016-10" db="EMBL/GenBank/DDBJ databases">
        <authorList>
            <person name="de Groot N.N."/>
        </authorList>
    </citation>
    <scope>NUCLEOTIDE SEQUENCE [LARGE SCALE GENOMIC DNA]</scope>
    <source>
        <strain evidence="2 3">DSM 25186</strain>
    </source>
</reference>
<organism evidence="2 3">
    <name type="scientific">Catalinimonas alkaloidigena</name>
    <dbReference type="NCBI Taxonomy" id="1075417"/>
    <lineage>
        <taxon>Bacteria</taxon>
        <taxon>Pseudomonadati</taxon>
        <taxon>Bacteroidota</taxon>
        <taxon>Cytophagia</taxon>
        <taxon>Cytophagales</taxon>
        <taxon>Catalimonadaceae</taxon>
        <taxon>Catalinimonas</taxon>
    </lineage>
</organism>
<dbReference type="PANTHER" id="PTHR36505:SF1">
    <property type="entry name" value="BLR1072 PROTEIN"/>
    <property type="match status" value="1"/>
</dbReference>
<evidence type="ECO:0000313" key="2">
    <source>
        <dbReference type="EMBL" id="SDL76630.1"/>
    </source>
</evidence>
<dbReference type="PANTHER" id="PTHR36505">
    <property type="entry name" value="BLR1072 PROTEIN"/>
    <property type="match status" value="1"/>
</dbReference>
<dbReference type="SUPFAM" id="SSF50346">
    <property type="entry name" value="PRC-barrel domain"/>
    <property type="match status" value="1"/>
</dbReference>
<accession>A0A1G9MQV4</accession>
<evidence type="ECO:0000259" key="1">
    <source>
        <dbReference type="Pfam" id="PF05239"/>
    </source>
</evidence>
<gene>
    <name evidence="2" type="ORF">SAMN05421823_10860</name>
</gene>
<name>A0A1G9MQV4_9BACT</name>
<dbReference type="STRING" id="1075417.SAMN05421823_10860"/>
<dbReference type="Proteomes" id="UP000198510">
    <property type="component" value="Unassembled WGS sequence"/>
</dbReference>
<sequence>MYSANDVNKSANQGKTTTNVHDQNVRNTQHGNAPVLSATSIVGTGVRNTQGESLGDIKDLMIDTTNGTISYAVVSFGGFLGIGDKLFAVPLEAFRVDTEHEKFILDVSREQLENAPGFDKDNWPTTAQQDFIQRVYTHYGYQDQYNRRYV</sequence>
<dbReference type="OrthoDB" id="286778at2"/>
<protein>
    <submittedName>
        <fullName evidence="2">PRC-barrel domain-containing protein</fullName>
    </submittedName>
</protein>
<dbReference type="Pfam" id="PF05239">
    <property type="entry name" value="PRC"/>
    <property type="match status" value="1"/>
</dbReference>
<evidence type="ECO:0000313" key="3">
    <source>
        <dbReference type="Proteomes" id="UP000198510"/>
    </source>
</evidence>
<feature type="domain" description="PRC-barrel" evidence="1">
    <location>
        <begin position="36"/>
        <end position="112"/>
    </location>
</feature>
<dbReference type="AlphaFoldDB" id="A0A1G9MQV4"/>
<keyword evidence="3" id="KW-1185">Reference proteome</keyword>
<proteinExistence type="predicted"/>
<dbReference type="EMBL" id="FNFO01000008">
    <property type="protein sequence ID" value="SDL76630.1"/>
    <property type="molecule type" value="Genomic_DNA"/>
</dbReference>
<dbReference type="InterPro" id="IPR027275">
    <property type="entry name" value="PRC-brl_dom"/>
</dbReference>